<keyword evidence="12" id="KW-0547">Nucleotide-binding</keyword>
<evidence type="ECO:0000256" key="2">
    <source>
        <dbReference type="ARBA" id="ARBA00022679"/>
    </source>
</evidence>
<name>A0A9P4XKC1_9HYPO</name>
<feature type="domain" description="C3H1-type" evidence="10">
    <location>
        <begin position="133"/>
        <end position="160"/>
    </location>
</feature>
<comment type="pathway">
    <text evidence="1">Protein modification; protein ubiquitination.</text>
</comment>
<evidence type="ECO:0000259" key="11">
    <source>
        <dbReference type="PROSITE" id="PS51873"/>
    </source>
</evidence>
<evidence type="ECO:0000256" key="8">
    <source>
        <dbReference type="PROSITE-ProRule" id="PRU00723"/>
    </source>
</evidence>
<dbReference type="EMBL" id="QLNT01000005">
    <property type="protein sequence ID" value="KAF3074185.1"/>
    <property type="molecule type" value="Genomic_DNA"/>
</dbReference>
<keyword evidence="6" id="KW-0833">Ubl conjugation pathway</keyword>
<protein>
    <submittedName>
        <fullName evidence="12">ATP-dependent RNA helicase DEAH12</fullName>
    </submittedName>
</protein>
<dbReference type="PANTHER" id="PTHR22770">
    <property type="entry name" value="UBIQUITIN CONJUGATING ENZYME 7 INTERACTING PROTEIN-RELATED"/>
    <property type="match status" value="1"/>
</dbReference>
<dbReference type="GO" id="GO:0043161">
    <property type="term" value="P:proteasome-mediated ubiquitin-dependent protein catabolic process"/>
    <property type="evidence" value="ECO:0007669"/>
    <property type="project" value="TreeGrafter"/>
</dbReference>
<dbReference type="GO" id="GO:0097039">
    <property type="term" value="P:protein linear polyubiquitination"/>
    <property type="evidence" value="ECO:0007669"/>
    <property type="project" value="TreeGrafter"/>
</dbReference>
<keyword evidence="3 8" id="KW-0479">Metal-binding</keyword>
<evidence type="ECO:0000256" key="6">
    <source>
        <dbReference type="ARBA" id="ARBA00022786"/>
    </source>
</evidence>
<dbReference type="GO" id="GO:0008270">
    <property type="term" value="F:zinc ion binding"/>
    <property type="evidence" value="ECO:0007669"/>
    <property type="project" value="UniProtKB-KW"/>
</dbReference>
<dbReference type="GO" id="GO:0004842">
    <property type="term" value="F:ubiquitin-protein transferase activity"/>
    <property type="evidence" value="ECO:0007669"/>
    <property type="project" value="TreeGrafter"/>
</dbReference>
<sequence>MGNIFAPATRDPPPENHMVRHEHFEWPRQPVHRPPVNRPAVNRLPVDRLPVNRPPPVDRLLERRALEQRALDQRALERRALEQRALERRALEQRVLEEMYRFDLDDLAEEVIILQQAMMQPQPQPQPQPRPNPQPRGQCRFFASGHCKKGATCRFSHDMNATPVAGNTANSSNDNNTYELGGAWVQFNNGGTVSKVVFASDYSAINIRNLPHTSSTASVKIILENVGIPTFGVDIRLVAQAEQDLCGAILKAEDPSFARTACRKLATYTTLAKMKVAIVPPIIPHSQSPYQIDCRKVHCAWSRPTREARLIFATKGPAYKLQRESRAGNYKVLGSRVTAHVQQSPDEWVVKLTGLSDTVSEQDIVKTIPVSERPQKVELGEPDYVADSEFDTTIIKSMLLESGPLERWEVPKNSKAKRFNAYGIFFDESSARNAASSLNKKPLSFSRTTQLSVSVVASAKFKILAKIYDMVRPRINAQKPAWDRQYIRLSEFPCKGQYHILKLEGDNHQGVVKAKECIEKIVQGEVVRMEGKDLRCGNFRKDGKESKKVQTIENTFKVLIIPDIRKSQFRVFGREAVPKETLEQITKLLQDCVSESHVIELNDVDFRWASNGGFRFLRSQLGDGIAFFDITPRYKRILIRGSKADYNNAMAIVAAKKIMPRDADSVSGMECPTCFCEPDEPIRMSCDHVYCSDCFVQMCVAEMTADREFQICCPKADATGKICKKAFSLSEIQEHLPSETFEDILEKSFESYITRHPADFKYCETPDCGQVYRVTSHGSDHPSIFTCKKCLKSTCTICHTSHPGKPCTKGNPSSALSNKIKEELGIKGCPRCSRLIEKTDGCDHMTCKCGAHVCWVCLASFGESGECYDHMRRIHGGIGI</sequence>
<dbReference type="AlphaFoldDB" id="A0A9P4XKC1"/>
<dbReference type="GO" id="GO:0043130">
    <property type="term" value="F:ubiquitin binding"/>
    <property type="evidence" value="ECO:0007669"/>
    <property type="project" value="TreeGrafter"/>
</dbReference>
<feature type="compositionally biased region" description="Pro residues" evidence="9">
    <location>
        <begin position="122"/>
        <end position="134"/>
    </location>
</feature>
<dbReference type="Gene3D" id="3.30.40.10">
    <property type="entry name" value="Zinc/RING finger domain, C3HC4 (zinc finger)"/>
    <property type="match status" value="1"/>
</dbReference>
<dbReference type="Pfam" id="PF26200">
    <property type="entry name" value="Rcat_RNF216"/>
    <property type="match status" value="1"/>
</dbReference>
<keyword evidence="13" id="KW-1185">Reference proteome</keyword>
<keyword evidence="12" id="KW-0067">ATP-binding</keyword>
<evidence type="ECO:0000256" key="4">
    <source>
        <dbReference type="ARBA" id="ARBA00022737"/>
    </source>
</evidence>
<feature type="domain" description="RING-type" evidence="11">
    <location>
        <begin position="667"/>
        <end position="880"/>
    </location>
</feature>
<dbReference type="InterPro" id="IPR013083">
    <property type="entry name" value="Znf_RING/FYVE/PHD"/>
</dbReference>
<organism evidence="12 13">
    <name type="scientific">Trichoderma lentiforme</name>
    <dbReference type="NCBI Taxonomy" id="1567552"/>
    <lineage>
        <taxon>Eukaryota</taxon>
        <taxon>Fungi</taxon>
        <taxon>Dikarya</taxon>
        <taxon>Ascomycota</taxon>
        <taxon>Pezizomycotina</taxon>
        <taxon>Sordariomycetes</taxon>
        <taxon>Hypocreomycetidae</taxon>
        <taxon>Hypocreales</taxon>
        <taxon>Hypocreaceae</taxon>
        <taxon>Trichoderma</taxon>
    </lineage>
</organism>
<reference evidence="12 13" key="1">
    <citation type="submission" date="2018-06" db="EMBL/GenBank/DDBJ databases">
        <title>Genome analysis of cellulolytic fungus Trichoderma lentiforme CFAM-422.</title>
        <authorList>
            <person name="Steindorff A.S."/>
            <person name="Formighieri E.F."/>
            <person name="Midorikawa G.E.O."/>
            <person name="Tamietti M.S."/>
            <person name="Ramos E.Z."/>
            <person name="Silva A.S."/>
            <person name="Bon E.P.S."/>
            <person name="Mendes T.D."/>
            <person name="Damaso M.C.T."/>
            <person name="Favaro L.C.L."/>
        </authorList>
    </citation>
    <scope>NUCLEOTIDE SEQUENCE [LARGE SCALE GENOMIC DNA]</scope>
    <source>
        <strain evidence="12 13">CFAM-422</strain>
    </source>
</reference>
<dbReference type="InterPro" id="IPR000571">
    <property type="entry name" value="Znf_CCCH"/>
</dbReference>
<evidence type="ECO:0000256" key="7">
    <source>
        <dbReference type="ARBA" id="ARBA00022833"/>
    </source>
</evidence>
<dbReference type="InterPro" id="IPR036855">
    <property type="entry name" value="Znf_CCCH_sf"/>
</dbReference>
<keyword evidence="12" id="KW-0378">Hydrolase</keyword>
<keyword evidence="5 8" id="KW-0863">Zinc-finger</keyword>
<feature type="zinc finger region" description="C3H1-type" evidence="8">
    <location>
        <begin position="133"/>
        <end position="160"/>
    </location>
</feature>
<gene>
    <name evidence="12" type="ORF">CFAM422_003826</name>
</gene>
<dbReference type="PROSITE" id="PS50103">
    <property type="entry name" value="ZF_C3H1"/>
    <property type="match status" value="1"/>
</dbReference>
<dbReference type="SUPFAM" id="SSF57850">
    <property type="entry name" value="RING/U-box"/>
    <property type="match status" value="2"/>
</dbReference>
<accession>A0A9P4XKC1</accession>
<evidence type="ECO:0000256" key="5">
    <source>
        <dbReference type="ARBA" id="ARBA00022771"/>
    </source>
</evidence>
<dbReference type="Gene3D" id="1.20.120.1750">
    <property type="match status" value="1"/>
</dbReference>
<dbReference type="InterPro" id="IPR051628">
    <property type="entry name" value="LUBAC_E3_Ligases"/>
</dbReference>
<evidence type="ECO:0000256" key="9">
    <source>
        <dbReference type="SAM" id="MobiDB-lite"/>
    </source>
</evidence>
<evidence type="ECO:0000259" key="10">
    <source>
        <dbReference type="PROSITE" id="PS50103"/>
    </source>
</evidence>
<keyword evidence="7 8" id="KW-0862">Zinc</keyword>
<dbReference type="GO" id="GO:0004386">
    <property type="term" value="F:helicase activity"/>
    <property type="evidence" value="ECO:0007669"/>
    <property type="project" value="UniProtKB-KW"/>
</dbReference>
<dbReference type="SMART" id="SM00356">
    <property type="entry name" value="ZnF_C3H1"/>
    <property type="match status" value="1"/>
</dbReference>
<evidence type="ECO:0000313" key="13">
    <source>
        <dbReference type="Proteomes" id="UP000801864"/>
    </source>
</evidence>
<dbReference type="PANTHER" id="PTHR22770:SF13">
    <property type="entry name" value="RING-TYPE DOMAIN-CONTAINING PROTEIN"/>
    <property type="match status" value="1"/>
</dbReference>
<evidence type="ECO:0000313" key="12">
    <source>
        <dbReference type="EMBL" id="KAF3074185.1"/>
    </source>
</evidence>
<dbReference type="InterPro" id="IPR044066">
    <property type="entry name" value="TRIAD_supradom"/>
</dbReference>
<keyword evidence="12" id="KW-0347">Helicase</keyword>
<dbReference type="InterPro" id="IPR013087">
    <property type="entry name" value="Znf_C2H2_type"/>
</dbReference>
<feature type="region of interest" description="Disordered" evidence="9">
    <location>
        <begin position="120"/>
        <end position="139"/>
    </location>
</feature>
<keyword evidence="4" id="KW-0677">Repeat</keyword>
<dbReference type="SUPFAM" id="SSF90229">
    <property type="entry name" value="CCCH zinc finger"/>
    <property type="match status" value="1"/>
</dbReference>
<dbReference type="SMART" id="SM00647">
    <property type="entry name" value="IBR"/>
    <property type="match status" value="2"/>
</dbReference>
<dbReference type="InterPro" id="IPR002867">
    <property type="entry name" value="IBR_dom"/>
</dbReference>
<keyword evidence="2" id="KW-0808">Transferase</keyword>
<dbReference type="Pfam" id="PF01485">
    <property type="entry name" value="IBR"/>
    <property type="match status" value="1"/>
</dbReference>
<dbReference type="Gene3D" id="4.10.1000.10">
    <property type="entry name" value="Zinc finger, CCCH-type"/>
    <property type="match status" value="1"/>
</dbReference>
<proteinExistence type="predicted"/>
<dbReference type="GO" id="GO:0000151">
    <property type="term" value="C:ubiquitin ligase complex"/>
    <property type="evidence" value="ECO:0007669"/>
    <property type="project" value="TreeGrafter"/>
</dbReference>
<dbReference type="CDD" id="cd22585">
    <property type="entry name" value="Rcat_RBR_DEAH12-like"/>
    <property type="match status" value="1"/>
</dbReference>
<dbReference type="PROSITE" id="PS51873">
    <property type="entry name" value="TRIAD"/>
    <property type="match status" value="1"/>
</dbReference>
<comment type="caution">
    <text evidence="12">The sequence shown here is derived from an EMBL/GenBank/DDBJ whole genome shotgun (WGS) entry which is preliminary data.</text>
</comment>
<dbReference type="Proteomes" id="UP000801864">
    <property type="component" value="Unassembled WGS sequence"/>
</dbReference>
<evidence type="ECO:0000256" key="1">
    <source>
        <dbReference type="ARBA" id="ARBA00004906"/>
    </source>
</evidence>
<dbReference type="CDD" id="cd20335">
    <property type="entry name" value="BRcat_RBR"/>
    <property type="match status" value="1"/>
</dbReference>
<dbReference type="PROSITE" id="PS00028">
    <property type="entry name" value="ZINC_FINGER_C2H2_1"/>
    <property type="match status" value="1"/>
</dbReference>
<evidence type="ECO:0000256" key="3">
    <source>
        <dbReference type="ARBA" id="ARBA00022723"/>
    </source>
</evidence>